<dbReference type="EMBL" id="MHLI01000008">
    <property type="protein sequence ID" value="OGZ05614.1"/>
    <property type="molecule type" value="Genomic_DNA"/>
</dbReference>
<comment type="caution">
    <text evidence="3">The sequence shown here is derived from an EMBL/GenBank/DDBJ whole genome shotgun (WGS) entry which is preliminary data.</text>
</comment>
<dbReference type="PROSITE" id="PS51084">
    <property type="entry name" value="HIT_2"/>
    <property type="match status" value="1"/>
</dbReference>
<name>A0A1G2CW88_9BACT</name>
<evidence type="ECO:0000313" key="4">
    <source>
        <dbReference type="Proteomes" id="UP000177122"/>
    </source>
</evidence>
<dbReference type="Proteomes" id="UP000177122">
    <property type="component" value="Unassembled WGS sequence"/>
</dbReference>
<evidence type="ECO:0000256" key="1">
    <source>
        <dbReference type="PROSITE-ProRule" id="PRU00464"/>
    </source>
</evidence>
<evidence type="ECO:0000259" key="2">
    <source>
        <dbReference type="PROSITE" id="PS51084"/>
    </source>
</evidence>
<organism evidence="3 4">
    <name type="scientific">Candidatus Lloydbacteria bacterium RIFCSPHIGHO2_01_FULL_49_22</name>
    <dbReference type="NCBI Taxonomy" id="1798658"/>
    <lineage>
        <taxon>Bacteria</taxon>
        <taxon>Candidatus Lloydiibacteriota</taxon>
    </lineage>
</organism>
<feature type="short sequence motif" description="Histidine triad motif" evidence="1">
    <location>
        <begin position="100"/>
        <end position="104"/>
    </location>
</feature>
<dbReference type="PANTHER" id="PTHR42997:SF1">
    <property type="entry name" value="AP-4-A PHOSPHORYLASE"/>
    <property type="match status" value="1"/>
</dbReference>
<dbReference type="GO" id="GO:0003824">
    <property type="term" value="F:catalytic activity"/>
    <property type="evidence" value="ECO:0007669"/>
    <property type="project" value="InterPro"/>
</dbReference>
<accession>A0A1G2CW88</accession>
<protein>
    <recommendedName>
        <fullName evidence="2">HIT domain-containing protein</fullName>
    </recommendedName>
</protein>
<feature type="domain" description="HIT" evidence="2">
    <location>
        <begin position="9"/>
        <end position="116"/>
    </location>
</feature>
<dbReference type="AlphaFoldDB" id="A0A1G2CW88"/>
<dbReference type="PANTHER" id="PTHR42997">
    <property type="entry name" value="HIT FAMILY HYDROLASE"/>
    <property type="match status" value="1"/>
</dbReference>
<dbReference type="Pfam" id="PF01230">
    <property type="entry name" value="HIT"/>
    <property type="match status" value="1"/>
</dbReference>
<proteinExistence type="predicted"/>
<evidence type="ECO:0000313" key="3">
    <source>
        <dbReference type="EMBL" id="OGZ05614.1"/>
    </source>
</evidence>
<dbReference type="Gene3D" id="3.30.428.10">
    <property type="entry name" value="HIT-like"/>
    <property type="match status" value="1"/>
</dbReference>
<dbReference type="InterPro" id="IPR011146">
    <property type="entry name" value="HIT-like"/>
</dbReference>
<dbReference type="InterPro" id="IPR036265">
    <property type="entry name" value="HIT-like_sf"/>
</dbReference>
<gene>
    <name evidence="3" type="ORF">A2845_04605</name>
</gene>
<sequence length="140" mass="15751">MIYSEFLAALTDCPFCATSHRVVAENEYAFLTYAIAPYRPDHLLVIPKQHIEHVLELSKAITDDLDSLQRAGLRMLNKLGHENVTLLVREGMGSGKSIPHLHYHLIPDILLGDTERNGKERSVLADDEIDSLVFRLMSAL</sequence>
<reference evidence="3 4" key="1">
    <citation type="journal article" date="2016" name="Nat. Commun.">
        <title>Thousands of microbial genomes shed light on interconnected biogeochemical processes in an aquifer system.</title>
        <authorList>
            <person name="Anantharaman K."/>
            <person name="Brown C.T."/>
            <person name="Hug L.A."/>
            <person name="Sharon I."/>
            <person name="Castelle C.J."/>
            <person name="Probst A.J."/>
            <person name="Thomas B.C."/>
            <person name="Singh A."/>
            <person name="Wilkins M.J."/>
            <person name="Karaoz U."/>
            <person name="Brodie E.L."/>
            <person name="Williams K.H."/>
            <person name="Hubbard S.S."/>
            <person name="Banfield J.F."/>
        </authorList>
    </citation>
    <scope>NUCLEOTIDE SEQUENCE [LARGE SCALE GENOMIC DNA]</scope>
</reference>
<dbReference type="InterPro" id="IPR052908">
    <property type="entry name" value="AP-4-A_phosphorylase"/>
</dbReference>
<dbReference type="SUPFAM" id="SSF54197">
    <property type="entry name" value="HIT-like"/>
    <property type="match status" value="1"/>
</dbReference>